<dbReference type="InterPro" id="IPR002172">
    <property type="entry name" value="LDrepeatLR_classA_rpt"/>
</dbReference>
<dbReference type="InterPro" id="IPR036055">
    <property type="entry name" value="LDL_receptor-like_sf"/>
</dbReference>
<keyword evidence="13" id="KW-0067">ATP-binding</keyword>
<keyword evidence="22" id="KW-1185">Reference proteome</keyword>
<evidence type="ECO:0000256" key="7">
    <source>
        <dbReference type="ARBA" id="ARBA00022679"/>
    </source>
</evidence>
<name>A0ABY7EQ35_MYAAR</name>
<organism evidence="21 22">
    <name type="scientific">Mya arenaria</name>
    <name type="common">Soft-shell clam</name>
    <dbReference type="NCBI Taxonomy" id="6604"/>
    <lineage>
        <taxon>Eukaryota</taxon>
        <taxon>Metazoa</taxon>
        <taxon>Spiralia</taxon>
        <taxon>Lophotrochozoa</taxon>
        <taxon>Mollusca</taxon>
        <taxon>Bivalvia</taxon>
        <taxon>Autobranchia</taxon>
        <taxon>Heteroconchia</taxon>
        <taxon>Euheterodonta</taxon>
        <taxon>Imparidentia</taxon>
        <taxon>Neoheterodontei</taxon>
        <taxon>Myida</taxon>
        <taxon>Myoidea</taxon>
        <taxon>Myidae</taxon>
        <taxon>Mya</taxon>
    </lineage>
</organism>
<dbReference type="Pfam" id="PF07714">
    <property type="entry name" value="PK_Tyr_Ser-Thr"/>
    <property type="match status" value="1"/>
</dbReference>
<evidence type="ECO:0000259" key="20">
    <source>
        <dbReference type="PROSITE" id="PS50011"/>
    </source>
</evidence>
<dbReference type="SUPFAM" id="SSF57424">
    <property type="entry name" value="LDL receptor-like module"/>
    <property type="match status" value="1"/>
</dbReference>
<dbReference type="Gene3D" id="2.10.60.10">
    <property type="entry name" value="CD59"/>
    <property type="match status" value="1"/>
</dbReference>
<dbReference type="PANTHER" id="PTHR23255">
    <property type="entry name" value="TRANSFORMING GROWTH FACTOR-BETA RECEPTOR TYPE I AND II"/>
    <property type="match status" value="1"/>
</dbReference>
<evidence type="ECO:0000256" key="2">
    <source>
        <dbReference type="ARBA" id="ARBA00001946"/>
    </source>
</evidence>
<dbReference type="SMART" id="SM00192">
    <property type="entry name" value="LDLa"/>
    <property type="match status" value="1"/>
</dbReference>
<evidence type="ECO:0000256" key="16">
    <source>
        <dbReference type="ARBA" id="ARBA00023136"/>
    </source>
</evidence>
<accession>A0ABY7EQ35</accession>
<reference evidence="21" key="1">
    <citation type="submission" date="2022-11" db="EMBL/GenBank/DDBJ databases">
        <title>Centuries of genome instability and evolution in soft-shell clam transmissible cancer (bioRxiv).</title>
        <authorList>
            <person name="Hart S.F.M."/>
            <person name="Yonemitsu M.A."/>
            <person name="Giersch R.M."/>
            <person name="Beal B.F."/>
            <person name="Arriagada G."/>
            <person name="Davis B.W."/>
            <person name="Ostrander E.A."/>
            <person name="Goff S.P."/>
            <person name="Metzger M.J."/>
        </authorList>
    </citation>
    <scope>NUCLEOTIDE SEQUENCE</scope>
    <source>
        <strain evidence="21">MELC-2E11</strain>
        <tissue evidence="21">Siphon/mantle</tissue>
    </source>
</reference>
<evidence type="ECO:0000256" key="6">
    <source>
        <dbReference type="ARBA" id="ARBA00022527"/>
    </source>
</evidence>
<dbReference type="Proteomes" id="UP001164746">
    <property type="component" value="Chromosome 7"/>
</dbReference>
<dbReference type="PANTHER" id="PTHR23255:SF72">
    <property type="entry name" value="RECEPTOR PROTEIN SERINE_THREONINE KINASE"/>
    <property type="match status" value="1"/>
</dbReference>
<feature type="domain" description="Protein kinase" evidence="20">
    <location>
        <begin position="194"/>
        <end position="291"/>
    </location>
</feature>
<keyword evidence="9" id="KW-0479">Metal-binding</keyword>
<evidence type="ECO:0000256" key="9">
    <source>
        <dbReference type="ARBA" id="ARBA00022723"/>
    </source>
</evidence>
<evidence type="ECO:0000256" key="1">
    <source>
        <dbReference type="ARBA" id="ARBA00001936"/>
    </source>
</evidence>
<evidence type="ECO:0000256" key="18">
    <source>
        <dbReference type="ARBA" id="ARBA00023170"/>
    </source>
</evidence>
<comment type="similarity">
    <text evidence="4">Belongs to the protein kinase superfamily. TKL Ser/Thr protein kinase family. TGFB receptor subfamily.</text>
</comment>
<keyword evidence="8" id="KW-0812">Transmembrane</keyword>
<keyword evidence="14" id="KW-0460">Magnesium</keyword>
<comment type="cofactor">
    <cofactor evidence="1">
        <name>Mn(2+)</name>
        <dbReference type="ChEBI" id="CHEBI:29035"/>
    </cofactor>
</comment>
<keyword evidence="16" id="KW-0472">Membrane</keyword>
<dbReference type="SUPFAM" id="SSF56112">
    <property type="entry name" value="Protein kinase-like (PK-like)"/>
    <property type="match status" value="1"/>
</dbReference>
<keyword evidence="10" id="KW-0732">Signal</keyword>
<evidence type="ECO:0000256" key="17">
    <source>
        <dbReference type="ARBA" id="ARBA00023157"/>
    </source>
</evidence>
<evidence type="ECO:0000256" key="13">
    <source>
        <dbReference type="ARBA" id="ARBA00022840"/>
    </source>
</evidence>
<evidence type="ECO:0000256" key="10">
    <source>
        <dbReference type="ARBA" id="ARBA00022729"/>
    </source>
</evidence>
<evidence type="ECO:0000256" key="12">
    <source>
        <dbReference type="ARBA" id="ARBA00022777"/>
    </source>
</evidence>
<dbReference type="InterPro" id="IPR001245">
    <property type="entry name" value="Ser-Thr/Tyr_kinase_cat_dom"/>
</dbReference>
<dbReference type="PROSITE" id="PS50068">
    <property type="entry name" value="LDLRA_2"/>
    <property type="match status" value="1"/>
</dbReference>
<comment type="caution">
    <text evidence="19">Lacks conserved residue(s) required for the propagation of feature annotation.</text>
</comment>
<dbReference type="InterPro" id="IPR000719">
    <property type="entry name" value="Prot_kinase_dom"/>
</dbReference>
<dbReference type="CDD" id="cd00112">
    <property type="entry name" value="LDLa"/>
    <property type="match status" value="1"/>
</dbReference>
<keyword evidence="11" id="KW-0547">Nucleotide-binding</keyword>
<evidence type="ECO:0000313" key="21">
    <source>
        <dbReference type="EMBL" id="WAR11064.1"/>
    </source>
</evidence>
<evidence type="ECO:0000256" key="8">
    <source>
        <dbReference type="ARBA" id="ARBA00022692"/>
    </source>
</evidence>
<dbReference type="InterPro" id="IPR000333">
    <property type="entry name" value="TGFB_receptor"/>
</dbReference>
<keyword evidence="7" id="KW-0808">Transferase</keyword>
<dbReference type="InterPro" id="IPR023415">
    <property type="entry name" value="LDLR_class-A_CS"/>
</dbReference>
<keyword evidence="17" id="KW-1015">Disulfide bond</keyword>
<evidence type="ECO:0000256" key="14">
    <source>
        <dbReference type="ARBA" id="ARBA00022842"/>
    </source>
</evidence>
<dbReference type="PROSITE" id="PS50011">
    <property type="entry name" value="PROTEIN_KINASE_DOM"/>
    <property type="match status" value="1"/>
</dbReference>
<dbReference type="PROSITE" id="PS01209">
    <property type="entry name" value="LDLRA_1"/>
    <property type="match status" value="1"/>
</dbReference>
<evidence type="ECO:0000256" key="5">
    <source>
        <dbReference type="ARBA" id="ARBA00012401"/>
    </source>
</evidence>
<keyword evidence="18" id="KW-0675">Receptor</keyword>
<dbReference type="Gene3D" id="4.10.400.10">
    <property type="entry name" value="Low-density Lipoprotein Receptor"/>
    <property type="match status" value="1"/>
</dbReference>
<dbReference type="Gene3D" id="3.30.200.20">
    <property type="entry name" value="Phosphorylase Kinase, domain 1"/>
    <property type="match status" value="1"/>
</dbReference>
<evidence type="ECO:0000256" key="4">
    <source>
        <dbReference type="ARBA" id="ARBA00009605"/>
    </source>
</evidence>
<dbReference type="InterPro" id="IPR011009">
    <property type="entry name" value="Kinase-like_dom_sf"/>
</dbReference>
<keyword evidence="6" id="KW-0723">Serine/threonine-protein kinase</keyword>
<sequence length="291" mass="33125">MILAQGDNSECSEGGFSCPKGTSVSSQCLSLEQTCNGVPDCQDAEDETSLLCVDRICPDGMFTCTNRTQGQCVLAEKGCDGCLIWKKWFSSGERKVQQRGNLTDRMNSTIPELKWIECACSPHDRCSKPYCMTQVGCFKALKIRDGREEEILGCNGEEAHDQFLCQTRYKHPTAVECCNNYTRCNEDLQPTYIPDPAIPTGKGRYGEVWKGKYHGESVAVKIFLSRDESSWRRETEIYNTCLLRHDNILGYYASDMTSRNSCTQLWLIMQYHENGSLYDYLQYNTLDHEFE</sequence>
<evidence type="ECO:0000256" key="19">
    <source>
        <dbReference type="PROSITE-ProRule" id="PRU00124"/>
    </source>
</evidence>
<dbReference type="EMBL" id="CP111018">
    <property type="protein sequence ID" value="WAR11064.1"/>
    <property type="molecule type" value="Genomic_DNA"/>
</dbReference>
<evidence type="ECO:0000256" key="11">
    <source>
        <dbReference type="ARBA" id="ARBA00022741"/>
    </source>
</evidence>
<proteinExistence type="inferred from homology"/>
<gene>
    <name evidence="21" type="ORF">MAR_036140</name>
</gene>
<comment type="cofactor">
    <cofactor evidence="2">
        <name>Mg(2+)</name>
        <dbReference type="ChEBI" id="CHEBI:18420"/>
    </cofactor>
</comment>
<comment type="subcellular location">
    <subcellularLocation>
        <location evidence="3">Membrane</location>
        <topology evidence="3">Single-pass type I membrane protein</topology>
    </subcellularLocation>
</comment>
<keyword evidence="12" id="KW-0418">Kinase</keyword>
<protein>
    <recommendedName>
        <fullName evidence="5">receptor protein serine/threonine kinase</fullName>
        <ecNumber evidence="5">2.7.11.30</ecNumber>
    </recommendedName>
</protein>
<evidence type="ECO:0000313" key="22">
    <source>
        <dbReference type="Proteomes" id="UP001164746"/>
    </source>
</evidence>
<evidence type="ECO:0000256" key="3">
    <source>
        <dbReference type="ARBA" id="ARBA00004479"/>
    </source>
</evidence>
<dbReference type="InterPro" id="IPR045860">
    <property type="entry name" value="Snake_toxin-like_sf"/>
</dbReference>
<evidence type="ECO:0000256" key="15">
    <source>
        <dbReference type="ARBA" id="ARBA00022989"/>
    </source>
</evidence>
<keyword evidence="15" id="KW-1133">Transmembrane helix</keyword>
<dbReference type="EC" id="2.7.11.30" evidence="5"/>